<proteinExistence type="predicted"/>
<sequence length="114" mass="12340">MATETKTLKLLPGGITQAQFDAWKSSGLVVNEIQVVVAGDDVATCYITKPRRDHVAVAMSLYAKDKILECGEFILNNAWLGGDLRCKTDEDIAMAAALQASGTIKFLEASIKKH</sequence>
<organism evidence="1 2">
    <name type="scientific">Candidatus Pedobacter colombiensis</name>
    <dbReference type="NCBI Taxonomy" id="3121371"/>
    <lineage>
        <taxon>Bacteria</taxon>
        <taxon>Pseudomonadati</taxon>
        <taxon>Bacteroidota</taxon>
        <taxon>Sphingobacteriia</taxon>
        <taxon>Sphingobacteriales</taxon>
        <taxon>Sphingobacteriaceae</taxon>
        <taxon>Pedobacter</taxon>
    </lineage>
</organism>
<protein>
    <submittedName>
        <fullName evidence="1">Uncharacterized protein</fullName>
    </submittedName>
</protein>
<dbReference type="Proteomes" id="UP001214530">
    <property type="component" value="Chromosome"/>
</dbReference>
<gene>
    <name evidence="1" type="ORF">P0Y49_15410</name>
</gene>
<evidence type="ECO:0000313" key="2">
    <source>
        <dbReference type="Proteomes" id="UP001214530"/>
    </source>
</evidence>
<reference evidence="1" key="1">
    <citation type="submission" date="2023-03" db="EMBL/GenBank/DDBJ databases">
        <title>Andean soil-derived lignocellulolytic bacterial consortium as a source of novel taxa and putative plastic-active enzymes.</title>
        <authorList>
            <person name="Diaz-Garcia L."/>
            <person name="Chuvochina M."/>
            <person name="Feuerriegel G."/>
            <person name="Bunk B."/>
            <person name="Sproer C."/>
            <person name="Streit W.R."/>
            <person name="Rodriguez L.M."/>
            <person name="Overmann J."/>
            <person name="Jimenez D.J."/>
        </authorList>
    </citation>
    <scope>NUCLEOTIDE SEQUENCE</scope>
    <source>
        <strain evidence="1">MAG 3858</strain>
    </source>
</reference>
<dbReference type="AlphaFoldDB" id="A0AAJ5W6S5"/>
<accession>A0AAJ5W6S5</accession>
<name>A0AAJ5W6S5_9SPHI</name>
<dbReference type="EMBL" id="CP119313">
    <property type="protein sequence ID" value="WEK18178.1"/>
    <property type="molecule type" value="Genomic_DNA"/>
</dbReference>
<evidence type="ECO:0000313" key="1">
    <source>
        <dbReference type="EMBL" id="WEK18178.1"/>
    </source>
</evidence>